<dbReference type="Proteomes" id="UP000032049">
    <property type="component" value="Unassembled WGS sequence"/>
</dbReference>
<evidence type="ECO:0000313" key="3">
    <source>
        <dbReference type="Proteomes" id="UP000032049"/>
    </source>
</evidence>
<reference evidence="2 3" key="1">
    <citation type="submission" date="2015-01" db="EMBL/GenBank/DDBJ databases">
        <title>Draft genome sequence of Pedobacter sp. NL19 isolated from sludge of an effluent treatment pond in an abandoned uranium mine.</title>
        <authorList>
            <person name="Santos T."/>
            <person name="Caetano T."/>
            <person name="Covas C."/>
            <person name="Cruz A."/>
            <person name="Mendo S."/>
        </authorList>
    </citation>
    <scope>NUCLEOTIDE SEQUENCE [LARGE SCALE GENOMIC DNA]</scope>
    <source>
        <strain evidence="2 3">NL19</strain>
    </source>
</reference>
<dbReference type="InterPro" id="IPR051781">
    <property type="entry name" value="Metallo-dep_Hydrolase"/>
</dbReference>
<accession>A0A0D0GK97</accession>
<dbReference type="InterPro" id="IPR057744">
    <property type="entry name" value="OTAase-like"/>
</dbReference>
<dbReference type="PANTHER" id="PTHR43135:SF3">
    <property type="entry name" value="ALPHA-D-RIBOSE 1-METHYLPHOSPHONATE 5-TRIPHOSPHATE DIPHOSPHATASE"/>
    <property type="match status" value="1"/>
</dbReference>
<sequence>MTCAAQQQNDSVKLIKAGRLIDVEQGKVLYNQLILIDHDTIKSIGSNIAIPANATIIDLSNATVLPGLIDCHTHLTFQPGENYYDDIFRKTPVDLAIVAPLYAKRTLEAGFTACRDVGASAFIDVSLRNAINRGDIPGPRMLVATLFIGSTGSHGDLNGFSPYLDWITPKQMTGVANGVEGVRAQVRYNIKYGAEVIKFGASAGVLTEETSVGAPQFSQEEMNAIVQEANLWGLKTCAHAHGTVAIKMAVKAGVASIEHGSFLDDEAISLMKTHGTYLVADIYNDDYILSDYAKHGTPEKIINKEKLVGKAQRLSFQRAVKAGVKIAFGTDAGVYPHGWNGKQFKYMVKFGLTPMQAIQAATINAADLLGWKNKVGSLSAGKYADLVALKDDPLTDITLLEQIPFVMKGGTVYKNELKK</sequence>
<dbReference type="Gene3D" id="3.20.20.140">
    <property type="entry name" value="Metal-dependent hydrolases"/>
    <property type="match status" value="1"/>
</dbReference>
<dbReference type="SUPFAM" id="SSF51556">
    <property type="entry name" value="Metallo-dependent hydrolases"/>
    <property type="match status" value="1"/>
</dbReference>
<gene>
    <name evidence="2" type="ORF">TH53_14230</name>
</gene>
<dbReference type="Gene3D" id="2.30.40.10">
    <property type="entry name" value="Urease, subunit C, domain 1"/>
    <property type="match status" value="1"/>
</dbReference>
<dbReference type="EMBL" id="JXRA01000059">
    <property type="protein sequence ID" value="KIO76605.1"/>
    <property type="molecule type" value="Genomic_DNA"/>
</dbReference>
<dbReference type="CDD" id="cd01299">
    <property type="entry name" value="Met_dep_hydrolase_A"/>
    <property type="match status" value="1"/>
</dbReference>
<dbReference type="InterPro" id="IPR011059">
    <property type="entry name" value="Metal-dep_hydrolase_composite"/>
</dbReference>
<dbReference type="GO" id="GO:0016810">
    <property type="term" value="F:hydrolase activity, acting on carbon-nitrogen (but not peptide) bonds"/>
    <property type="evidence" value="ECO:0007669"/>
    <property type="project" value="InterPro"/>
</dbReference>
<dbReference type="STRING" id="1503925.TH53_14230"/>
<dbReference type="Pfam" id="PF01979">
    <property type="entry name" value="Amidohydro_1"/>
    <property type="match status" value="1"/>
</dbReference>
<keyword evidence="3" id="KW-1185">Reference proteome</keyword>
<dbReference type="InterPro" id="IPR032466">
    <property type="entry name" value="Metal_Hydrolase"/>
</dbReference>
<protein>
    <submittedName>
        <fullName evidence="2">Xaa-Pro dipeptidase</fullName>
    </submittedName>
</protein>
<comment type="caution">
    <text evidence="2">The sequence shown here is derived from an EMBL/GenBank/DDBJ whole genome shotgun (WGS) entry which is preliminary data.</text>
</comment>
<dbReference type="InterPro" id="IPR006680">
    <property type="entry name" value="Amidohydro-rel"/>
</dbReference>
<name>A0A0D0GK97_9SPHI</name>
<dbReference type="AlphaFoldDB" id="A0A0D0GK97"/>
<evidence type="ECO:0000259" key="1">
    <source>
        <dbReference type="Pfam" id="PF01979"/>
    </source>
</evidence>
<dbReference type="SUPFAM" id="SSF51338">
    <property type="entry name" value="Composite domain of metallo-dependent hydrolases"/>
    <property type="match status" value="1"/>
</dbReference>
<dbReference type="PANTHER" id="PTHR43135">
    <property type="entry name" value="ALPHA-D-RIBOSE 1-METHYLPHOSPHONATE 5-TRIPHOSPHATE DIPHOSPHATASE"/>
    <property type="match status" value="1"/>
</dbReference>
<feature type="domain" description="Amidohydrolase-related" evidence="1">
    <location>
        <begin position="63"/>
        <end position="411"/>
    </location>
</feature>
<evidence type="ECO:0000313" key="2">
    <source>
        <dbReference type="EMBL" id="KIO76605.1"/>
    </source>
</evidence>
<proteinExistence type="predicted"/>
<organism evidence="2 3">
    <name type="scientific">Pedobacter lusitanus</name>
    <dbReference type="NCBI Taxonomy" id="1503925"/>
    <lineage>
        <taxon>Bacteria</taxon>
        <taxon>Pseudomonadati</taxon>
        <taxon>Bacteroidota</taxon>
        <taxon>Sphingobacteriia</taxon>
        <taxon>Sphingobacteriales</taxon>
        <taxon>Sphingobacteriaceae</taxon>
        <taxon>Pedobacter</taxon>
    </lineage>
</organism>